<dbReference type="RefSeq" id="WP_010758416.1">
    <property type="nucleotide sequence ID" value="NZ_ASWD01000004.1"/>
</dbReference>
<dbReference type="NCBIfam" id="TIGR01728">
    <property type="entry name" value="SsuA_fam"/>
    <property type="match status" value="1"/>
</dbReference>
<sequence length="354" mass="38051">MKKLISFLTMMCLLVLLLTGCGGNAGGAAESSSDSNSSDETIKIGVSAFPGWYTWYAVQGFGAFEENEVDVELVWFNTYSDSLQAFNSGQIDAVCAALSDTISPALSNVDFKVVLVNDNSAGADGIVAQSEIASLKDLKGKTVATEIGTIEHFFLLNALETVGLTEKDIDLTNMTVENAGPAVISGQVDAASLWEPSLSYAASEGDTNLLFDSSETPGLIPDTLMVSGKLLDKRSGDVQKIVNAYFDGMQSYAENPDEAIEFMAKQADISNEEMATAMKGARLFSIADNQAAFNEAAKDYSYLPYTAEKTAKFLLDQGMVSKELTDPESIFDSTYIDKLYEENPDLTVPDTQAE</sequence>
<evidence type="ECO:0000256" key="1">
    <source>
        <dbReference type="ARBA" id="ARBA00004418"/>
    </source>
</evidence>
<dbReference type="GO" id="GO:0016020">
    <property type="term" value="C:membrane"/>
    <property type="evidence" value="ECO:0007669"/>
    <property type="project" value="InterPro"/>
</dbReference>
<dbReference type="STRING" id="160454.RV10_GL002539"/>
<comment type="subcellular location">
    <subcellularLocation>
        <location evidence="1">Periplasm</location>
    </subcellularLocation>
</comment>
<protein>
    <submittedName>
        <fullName evidence="7">Aliphatic sulfonates family ABC transporter, substrate-binding protein</fullName>
    </submittedName>
</protein>
<evidence type="ECO:0000259" key="6">
    <source>
        <dbReference type="SMART" id="SM00062"/>
    </source>
</evidence>
<feature type="domain" description="Solute-binding protein family 3/N-terminal" evidence="6">
    <location>
        <begin position="41"/>
        <end position="256"/>
    </location>
</feature>
<dbReference type="Gene3D" id="3.40.190.10">
    <property type="entry name" value="Periplasmic binding protein-like II"/>
    <property type="match status" value="2"/>
</dbReference>
<gene>
    <name evidence="7" type="ORF">UAU_03439</name>
</gene>
<dbReference type="SUPFAM" id="SSF53850">
    <property type="entry name" value="Periplasmic binding protein-like II"/>
    <property type="match status" value="1"/>
</dbReference>
<dbReference type="AlphaFoldDB" id="R2S5Y7"/>
<evidence type="ECO:0000256" key="5">
    <source>
        <dbReference type="SAM" id="SignalP"/>
    </source>
</evidence>
<organism evidence="7 8">
    <name type="scientific">Enterococcus pallens ATCC BAA-351</name>
    <dbReference type="NCBI Taxonomy" id="1158607"/>
    <lineage>
        <taxon>Bacteria</taxon>
        <taxon>Bacillati</taxon>
        <taxon>Bacillota</taxon>
        <taxon>Bacilli</taxon>
        <taxon>Lactobacillales</taxon>
        <taxon>Enterococcaceae</taxon>
        <taxon>Enterococcus</taxon>
    </lineage>
</organism>
<evidence type="ECO:0000256" key="3">
    <source>
        <dbReference type="ARBA" id="ARBA00022448"/>
    </source>
</evidence>
<dbReference type="PANTHER" id="PTHR30024:SF47">
    <property type="entry name" value="TAURINE-BINDING PERIPLASMIC PROTEIN"/>
    <property type="match status" value="1"/>
</dbReference>
<reference evidence="7 8" key="1">
    <citation type="submission" date="2013-02" db="EMBL/GenBank/DDBJ databases">
        <title>The Genome Sequence of Enterococcus pallens BAA-351.</title>
        <authorList>
            <consortium name="The Broad Institute Genome Sequencing Platform"/>
            <consortium name="The Broad Institute Genome Sequencing Center for Infectious Disease"/>
            <person name="Earl A.M."/>
            <person name="Gilmore M.S."/>
            <person name="Lebreton F."/>
            <person name="Walker B."/>
            <person name="Young S.K."/>
            <person name="Zeng Q."/>
            <person name="Gargeya S."/>
            <person name="Fitzgerald M."/>
            <person name="Haas B."/>
            <person name="Abouelleil A."/>
            <person name="Alvarado L."/>
            <person name="Arachchi H.M."/>
            <person name="Berlin A.M."/>
            <person name="Chapman S.B."/>
            <person name="Dewar J."/>
            <person name="Goldberg J."/>
            <person name="Griggs A."/>
            <person name="Gujja S."/>
            <person name="Hansen M."/>
            <person name="Howarth C."/>
            <person name="Imamovic A."/>
            <person name="Larimer J."/>
            <person name="McCowan C."/>
            <person name="Murphy C."/>
            <person name="Neiman D."/>
            <person name="Pearson M."/>
            <person name="Priest M."/>
            <person name="Roberts A."/>
            <person name="Saif S."/>
            <person name="Shea T."/>
            <person name="Sisk P."/>
            <person name="Sykes S."/>
            <person name="Wortman J."/>
            <person name="Nusbaum C."/>
            <person name="Birren B."/>
        </authorList>
    </citation>
    <scope>NUCLEOTIDE SEQUENCE [LARGE SCALE GENOMIC DNA]</scope>
    <source>
        <strain evidence="7 8">ATCC BAA-351</strain>
    </source>
</reference>
<dbReference type="Proteomes" id="UP000013782">
    <property type="component" value="Unassembled WGS sequence"/>
</dbReference>
<dbReference type="InterPro" id="IPR001638">
    <property type="entry name" value="Solute-binding_3/MltF_N"/>
</dbReference>
<dbReference type="GO" id="GO:0042597">
    <property type="term" value="C:periplasmic space"/>
    <property type="evidence" value="ECO:0007669"/>
    <property type="project" value="UniProtKB-SubCell"/>
</dbReference>
<dbReference type="InterPro" id="IPR010067">
    <property type="entry name" value="ABC_SsuA_sub-bd"/>
</dbReference>
<evidence type="ECO:0000313" key="7">
    <source>
        <dbReference type="EMBL" id="EOH90900.1"/>
    </source>
</evidence>
<dbReference type="CDD" id="cd13563">
    <property type="entry name" value="PBP2_SsuA_like_6"/>
    <property type="match status" value="1"/>
</dbReference>
<dbReference type="EMBL" id="AJAQ01000035">
    <property type="protein sequence ID" value="EOH90900.1"/>
    <property type="molecule type" value="Genomic_DNA"/>
</dbReference>
<evidence type="ECO:0000313" key="8">
    <source>
        <dbReference type="Proteomes" id="UP000013782"/>
    </source>
</evidence>
<comment type="caution">
    <text evidence="7">The sequence shown here is derived from an EMBL/GenBank/DDBJ whole genome shotgun (WGS) entry which is preliminary data.</text>
</comment>
<dbReference type="PANTHER" id="PTHR30024">
    <property type="entry name" value="ALIPHATIC SULFONATES-BINDING PROTEIN-RELATED"/>
    <property type="match status" value="1"/>
</dbReference>
<keyword evidence="8" id="KW-1185">Reference proteome</keyword>
<evidence type="ECO:0000256" key="4">
    <source>
        <dbReference type="ARBA" id="ARBA00022729"/>
    </source>
</evidence>
<feature type="signal peptide" evidence="5">
    <location>
        <begin position="1"/>
        <end position="27"/>
    </location>
</feature>
<dbReference type="InterPro" id="IPR015168">
    <property type="entry name" value="SsuA/THI5"/>
</dbReference>
<evidence type="ECO:0000256" key="2">
    <source>
        <dbReference type="ARBA" id="ARBA00010742"/>
    </source>
</evidence>
<dbReference type="HOGENOM" id="CLU_028871_3_2_9"/>
<dbReference type="GO" id="GO:0042626">
    <property type="term" value="F:ATPase-coupled transmembrane transporter activity"/>
    <property type="evidence" value="ECO:0007669"/>
    <property type="project" value="InterPro"/>
</dbReference>
<accession>R2S5Y7</accession>
<dbReference type="PATRIC" id="fig|1158607.3.peg.3432"/>
<keyword evidence="4 5" id="KW-0732">Signal</keyword>
<dbReference type="PROSITE" id="PS51257">
    <property type="entry name" value="PROKAR_LIPOPROTEIN"/>
    <property type="match status" value="1"/>
</dbReference>
<comment type="similarity">
    <text evidence="2">Belongs to the bacterial solute-binding protein SsuA/TauA family.</text>
</comment>
<dbReference type="SMART" id="SM00062">
    <property type="entry name" value="PBPb"/>
    <property type="match status" value="1"/>
</dbReference>
<proteinExistence type="inferred from homology"/>
<name>R2S5Y7_9ENTE</name>
<keyword evidence="3" id="KW-0813">Transport</keyword>
<dbReference type="Pfam" id="PF09084">
    <property type="entry name" value="NMT1"/>
    <property type="match status" value="1"/>
</dbReference>
<feature type="chain" id="PRO_5004365259" evidence="5">
    <location>
        <begin position="28"/>
        <end position="354"/>
    </location>
</feature>
<dbReference type="eggNOG" id="COG0715">
    <property type="taxonomic scope" value="Bacteria"/>
</dbReference>